<evidence type="ECO:0000313" key="3">
    <source>
        <dbReference type="Proteomes" id="UP000549394"/>
    </source>
</evidence>
<evidence type="ECO:0000313" key="2">
    <source>
        <dbReference type="EMBL" id="CAD5122298.1"/>
    </source>
</evidence>
<sequence>MPARKCNQKNCQSCNVFVEAEYWSSSDLRITVPINNELTCKSCGLLLLAICKKCSFRIVSRCKVTFENRISNILKRTEENACGPISKHMFACEAECMTFTPIAKEPTADMCIIQKTVKILNMVASSEWKKLAKSLKRDSLLSIKAPIKFTCKQIPFTFEIEGLCVDLIENLWRLNTTGNDPFMSVLSGEKLLFTSIDMNVFLKMETAEEELRKNNEQLREQISSLNQQLEEKNNELEILLKDNLRDKNENKLQVTMKFFENNDSNCSKKRKFNDENSLNNN</sequence>
<proteinExistence type="predicted"/>
<comment type="caution">
    <text evidence="2">The sequence shown here is derived from an EMBL/GenBank/DDBJ whole genome shotgun (WGS) entry which is preliminary data.</text>
</comment>
<accession>A0A7I8W2I8</accession>
<keyword evidence="3" id="KW-1185">Reference proteome</keyword>
<name>A0A7I8W2I8_9ANNE</name>
<organism evidence="2 3">
    <name type="scientific">Dimorphilus gyrociliatus</name>
    <dbReference type="NCBI Taxonomy" id="2664684"/>
    <lineage>
        <taxon>Eukaryota</taxon>
        <taxon>Metazoa</taxon>
        <taxon>Spiralia</taxon>
        <taxon>Lophotrochozoa</taxon>
        <taxon>Annelida</taxon>
        <taxon>Polychaeta</taxon>
        <taxon>Polychaeta incertae sedis</taxon>
        <taxon>Dinophilidae</taxon>
        <taxon>Dimorphilus</taxon>
    </lineage>
</organism>
<reference evidence="2 3" key="1">
    <citation type="submission" date="2020-08" db="EMBL/GenBank/DDBJ databases">
        <authorList>
            <person name="Hejnol A."/>
        </authorList>
    </citation>
    <scope>NUCLEOTIDE SEQUENCE [LARGE SCALE GENOMIC DNA]</scope>
</reference>
<evidence type="ECO:0000256" key="1">
    <source>
        <dbReference type="SAM" id="Coils"/>
    </source>
</evidence>
<protein>
    <submittedName>
        <fullName evidence="2">Uncharacterized protein</fullName>
    </submittedName>
</protein>
<keyword evidence="1" id="KW-0175">Coiled coil</keyword>
<feature type="coiled-coil region" evidence="1">
    <location>
        <begin position="201"/>
        <end position="249"/>
    </location>
</feature>
<dbReference type="Proteomes" id="UP000549394">
    <property type="component" value="Unassembled WGS sequence"/>
</dbReference>
<dbReference type="EMBL" id="CAJFCJ010000016">
    <property type="protein sequence ID" value="CAD5122298.1"/>
    <property type="molecule type" value="Genomic_DNA"/>
</dbReference>
<gene>
    <name evidence="2" type="ORF">DGYR_LOCUS10125</name>
</gene>
<dbReference type="AlphaFoldDB" id="A0A7I8W2I8"/>